<dbReference type="Pfam" id="PF13353">
    <property type="entry name" value="Fer4_12"/>
    <property type="match status" value="1"/>
</dbReference>
<reference evidence="7 8" key="1">
    <citation type="submission" date="2015-09" db="EMBL/GenBank/DDBJ databases">
        <title>Identification and resolution of microdiversity through metagenomic sequencing of parallel consortia.</title>
        <authorList>
            <person name="Nelson W.C."/>
            <person name="Romine M.F."/>
            <person name="Lindemann S.R."/>
        </authorList>
    </citation>
    <scope>NUCLEOTIDE SEQUENCE [LARGE SCALE GENOMIC DNA]</scope>
    <source>
        <strain evidence="7">Ana</strain>
    </source>
</reference>
<gene>
    <name evidence="7" type="primary">nrdG</name>
    <name evidence="7" type="ORF">HLUCCA11_22345</name>
</gene>
<comment type="caution">
    <text evidence="7">The sequence shown here is derived from an EMBL/GenBank/DDBJ whole genome shotgun (WGS) entry which is preliminary data.</text>
</comment>
<dbReference type="InterPro" id="IPR012837">
    <property type="entry name" value="NrdG"/>
</dbReference>
<dbReference type="GO" id="GO:0046872">
    <property type="term" value="F:metal ion binding"/>
    <property type="evidence" value="ECO:0007669"/>
    <property type="project" value="UniProtKB-KW"/>
</dbReference>
<dbReference type="InterPro" id="IPR007197">
    <property type="entry name" value="rSAM"/>
</dbReference>
<comment type="cofactor">
    <cofactor evidence="1">
        <name>[4Fe-4S] cluster</name>
        <dbReference type="ChEBI" id="CHEBI:49883"/>
    </cofactor>
</comment>
<sequence>MKIHINKVHYPVTVLGPGKRLGIWVQGCNLHCLGCISQDTWKQDEDSLTSVDELLEMCQSIPSAMLDGITISGGEPFSQPEALKYFLTEVIEWRDEQSMEFDILCYSGLSIQQLRKQHSEILSQLDAVIPEPYVNDLPRGKVWRGSSNQPLIPLSDRGRKKYLAAVDTEYSGKGDMQVSVDEQQIWYIGIPDRDDMQATRVALEKKGIVQEQVSWRA</sequence>
<keyword evidence="5" id="KW-0408">Iron</keyword>
<evidence type="ECO:0000256" key="1">
    <source>
        <dbReference type="ARBA" id="ARBA00001966"/>
    </source>
</evidence>
<dbReference type="GO" id="GO:0004748">
    <property type="term" value="F:ribonucleoside-diphosphate reductase activity, thioredoxin disulfide as acceptor"/>
    <property type="evidence" value="ECO:0007669"/>
    <property type="project" value="TreeGrafter"/>
</dbReference>
<evidence type="ECO:0000256" key="4">
    <source>
        <dbReference type="ARBA" id="ARBA00022723"/>
    </source>
</evidence>
<dbReference type="InterPro" id="IPR058240">
    <property type="entry name" value="rSAM_sf"/>
</dbReference>
<dbReference type="SFLD" id="SFLDF00299">
    <property type="entry name" value="anaerobic_ribonucleoside-triph"/>
    <property type="match status" value="1"/>
</dbReference>
<name>A0A0P8BEJ9_9CYAN</name>
<evidence type="ECO:0000256" key="2">
    <source>
        <dbReference type="ARBA" id="ARBA00022485"/>
    </source>
</evidence>
<dbReference type="Gene3D" id="3.20.20.70">
    <property type="entry name" value="Aldolase class I"/>
    <property type="match status" value="1"/>
</dbReference>
<evidence type="ECO:0000313" key="7">
    <source>
        <dbReference type="EMBL" id="KPQ32104.1"/>
    </source>
</evidence>
<dbReference type="GO" id="GO:0051539">
    <property type="term" value="F:4 iron, 4 sulfur cluster binding"/>
    <property type="evidence" value="ECO:0007669"/>
    <property type="project" value="UniProtKB-KW"/>
</dbReference>
<evidence type="ECO:0000256" key="6">
    <source>
        <dbReference type="ARBA" id="ARBA00023014"/>
    </source>
</evidence>
<dbReference type="InterPro" id="IPR034457">
    <property type="entry name" value="Organic_radical-activating"/>
</dbReference>
<evidence type="ECO:0000256" key="5">
    <source>
        <dbReference type="ARBA" id="ARBA00023004"/>
    </source>
</evidence>
<dbReference type="GO" id="GO:0043365">
    <property type="term" value="F:[formate-C-acetyltransferase]-activating enzyme activity"/>
    <property type="evidence" value="ECO:0007669"/>
    <property type="project" value="InterPro"/>
</dbReference>
<dbReference type="SFLD" id="SFLDG01066">
    <property type="entry name" value="organic_radical-activating_enz"/>
    <property type="match status" value="1"/>
</dbReference>
<dbReference type="PANTHER" id="PTHR30352:SF2">
    <property type="entry name" value="ANAEROBIC RIBONUCLEOSIDE-TRIPHOSPHATE REDUCTASE-ACTIVATING PROTEIN"/>
    <property type="match status" value="1"/>
</dbReference>
<dbReference type="SFLD" id="SFLDS00029">
    <property type="entry name" value="Radical_SAM"/>
    <property type="match status" value="1"/>
</dbReference>
<keyword evidence="2" id="KW-0004">4Fe-4S</keyword>
<dbReference type="AlphaFoldDB" id="A0A0P8BEJ9"/>
<keyword evidence="3" id="KW-0949">S-adenosyl-L-methionine</keyword>
<protein>
    <submittedName>
        <fullName evidence="7">Anaerobic ribonucleoside-triphosphate reductase activating protein NrdG</fullName>
    </submittedName>
</protein>
<proteinExistence type="predicted"/>
<accession>A0A0P8BEJ9</accession>
<dbReference type="Proteomes" id="UP000050465">
    <property type="component" value="Unassembled WGS sequence"/>
</dbReference>
<evidence type="ECO:0000256" key="3">
    <source>
        <dbReference type="ARBA" id="ARBA00022691"/>
    </source>
</evidence>
<dbReference type="SFLD" id="SFLDG01063">
    <property type="entry name" value="activating_enzymes__group_1"/>
    <property type="match status" value="1"/>
</dbReference>
<keyword evidence="6" id="KW-0411">Iron-sulfur</keyword>
<dbReference type="SUPFAM" id="SSF102114">
    <property type="entry name" value="Radical SAM enzymes"/>
    <property type="match status" value="1"/>
</dbReference>
<organism evidence="7 8">
    <name type="scientific">Phormidesmis priestleyi Ana</name>
    <dbReference type="NCBI Taxonomy" id="1666911"/>
    <lineage>
        <taxon>Bacteria</taxon>
        <taxon>Bacillati</taxon>
        <taxon>Cyanobacteriota</taxon>
        <taxon>Cyanophyceae</taxon>
        <taxon>Leptolyngbyales</taxon>
        <taxon>Leptolyngbyaceae</taxon>
        <taxon>Phormidesmis</taxon>
    </lineage>
</organism>
<dbReference type="STRING" id="1666911.HLUCCA11_22345"/>
<dbReference type="PANTHER" id="PTHR30352">
    <property type="entry name" value="PYRUVATE FORMATE-LYASE-ACTIVATING ENZYME"/>
    <property type="match status" value="1"/>
</dbReference>
<keyword evidence="4" id="KW-0479">Metal-binding</keyword>
<dbReference type="InterPro" id="IPR013785">
    <property type="entry name" value="Aldolase_TIM"/>
</dbReference>
<evidence type="ECO:0000313" key="8">
    <source>
        <dbReference type="Proteomes" id="UP000050465"/>
    </source>
</evidence>
<dbReference type="EMBL" id="LJZR01000069">
    <property type="protein sequence ID" value="KPQ32104.1"/>
    <property type="molecule type" value="Genomic_DNA"/>
</dbReference>